<evidence type="ECO:0000256" key="1">
    <source>
        <dbReference type="SAM" id="MobiDB-lite"/>
    </source>
</evidence>
<feature type="region of interest" description="Disordered" evidence="1">
    <location>
        <begin position="216"/>
        <end position="294"/>
    </location>
</feature>
<sequence>MSGARSVVTELPRSTAYYYADLEKMRRDHEVQDKQPEFQVYERTKDTEVVKITLEGNWSPEYSTPENGNKVGETYSTAGTFPLKEIKEKEPLLAELELVGRVPLTQLDNTGVRRTRSWYLCCPNVGDEEISRESSWRYSSLRPVTAAPVAGRNGVQAVASHSSGREDIESLRAERDALVRALAAERQRAAAEGRAHDARLAELHGVIAELVRRRTSDRRAKVIPEEELSDECESITQPAGDVDNDVTEHTEQYESSSGVSPAELNTPQELKKDEEVTDRASSPAEAPPAGDSELSSSMIMVEEEVCLKNARCCQHVRADTGSCDRERGSPGLLPPSPSKCEFREAKMASRVRLKKTQEVQDTRGSDPDEAWCVDAAERLALDVCAQADLREALVATGNDEVHELDTALAHVRLWRARCGRLAADCRVLDCALARAVDTAHRLSCACAVQESSMVCLCGALRAADRALEVYDVLLALAETQHAPHDLQRQSAEAVARRVLWRLESAPPAWGEPLLPPGPWAERPGTEPPPPPWTDDCEIRLRTLAAQLKRETVQMRALRTPPALYSPHDSTAPESVCMSEMEAAVLVQEVLASREQRAADELARRQD</sequence>
<comment type="caution">
    <text evidence="2">The sequence shown here is derived from an EMBL/GenBank/DDBJ whole genome shotgun (WGS) entry which is preliminary data.</text>
</comment>
<dbReference type="FunCoup" id="A0A212EUF3">
    <property type="interactions" value="274"/>
</dbReference>
<dbReference type="PANTHER" id="PTHR23347:SF6">
    <property type="entry name" value="FI17904P1"/>
    <property type="match status" value="1"/>
</dbReference>
<evidence type="ECO:0000313" key="2">
    <source>
        <dbReference type="EMBL" id="OWR45125.1"/>
    </source>
</evidence>
<gene>
    <name evidence="2" type="ORF">KGM_200515</name>
</gene>
<dbReference type="PANTHER" id="PTHR23347">
    <property type="entry name" value="COLORECTAL MUTANT CANCER PROTEIN MCC PROTEIN -RELATED"/>
    <property type="match status" value="1"/>
</dbReference>
<dbReference type="KEGG" id="dpl:KGM_200515"/>
<protein>
    <submittedName>
        <fullName evidence="2">Colorectal mutant cancer protein</fullName>
    </submittedName>
</protein>
<dbReference type="AlphaFoldDB" id="A0A212EUF3"/>
<name>A0A212EUF3_DANPL</name>
<accession>A0A212EUF3</accession>
<dbReference type="eggNOG" id="ENOG502TKVT">
    <property type="taxonomic scope" value="Eukaryota"/>
</dbReference>
<dbReference type="OrthoDB" id="6256369at2759"/>
<dbReference type="STRING" id="278856.A0A212EUF3"/>
<keyword evidence="3" id="KW-1185">Reference proteome</keyword>
<reference evidence="2 3" key="1">
    <citation type="journal article" date="2011" name="Cell">
        <title>The monarch butterfly genome yields insights into long-distance migration.</title>
        <authorList>
            <person name="Zhan S."/>
            <person name="Merlin C."/>
            <person name="Boore J.L."/>
            <person name="Reppert S.M."/>
        </authorList>
    </citation>
    <scope>NUCLEOTIDE SEQUENCE [LARGE SCALE GENOMIC DNA]</scope>
    <source>
        <strain evidence="2">F-2</strain>
    </source>
</reference>
<evidence type="ECO:0000313" key="3">
    <source>
        <dbReference type="Proteomes" id="UP000007151"/>
    </source>
</evidence>
<dbReference type="InterPro" id="IPR040171">
    <property type="entry name" value="USBP1-like"/>
</dbReference>
<feature type="compositionally biased region" description="Basic and acidic residues" evidence="1">
    <location>
        <begin position="269"/>
        <end position="278"/>
    </location>
</feature>
<feature type="region of interest" description="Disordered" evidence="1">
    <location>
        <begin position="511"/>
        <end position="533"/>
    </location>
</feature>
<organism evidence="2 3">
    <name type="scientific">Danaus plexippus plexippus</name>
    <dbReference type="NCBI Taxonomy" id="278856"/>
    <lineage>
        <taxon>Eukaryota</taxon>
        <taxon>Metazoa</taxon>
        <taxon>Ecdysozoa</taxon>
        <taxon>Arthropoda</taxon>
        <taxon>Hexapoda</taxon>
        <taxon>Insecta</taxon>
        <taxon>Pterygota</taxon>
        <taxon>Neoptera</taxon>
        <taxon>Endopterygota</taxon>
        <taxon>Lepidoptera</taxon>
        <taxon>Glossata</taxon>
        <taxon>Ditrysia</taxon>
        <taxon>Papilionoidea</taxon>
        <taxon>Nymphalidae</taxon>
        <taxon>Danainae</taxon>
        <taxon>Danaini</taxon>
        <taxon>Danaina</taxon>
        <taxon>Danaus</taxon>
        <taxon>Danaus</taxon>
    </lineage>
</organism>
<dbReference type="Proteomes" id="UP000007151">
    <property type="component" value="Unassembled WGS sequence"/>
</dbReference>
<dbReference type="EMBL" id="AGBW02012393">
    <property type="protein sequence ID" value="OWR45125.1"/>
    <property type="molecule type" value="Genomic_DNA"/>
</dbReference>
<proteinExistence type="predicted"/>
<feature type="compositionally biased region" description="Polar residues" evidence="1">
    <location>
        <begin position="253"/>
        <end position="268"/>
    </location>
</feature>